<keyword evidence="8" id="KW-0234">DNA repair</keyword>
<name>A0A370D959_9GAMM</name>
<dbReference type="EMBL" id="QFXC01000013">
    <property type="protein sequence ID" value="RDH81421.1"/>
    <property type="molecule type" value="Genomic_DNA"/>
</dbReference>
<dbReference type="InterPro" id="IPR037151">
    <property type="entry name" value="AlkB-like_sf"/>
</dbReference>
<dbReference type="AlphaFoldDB" id="A0A370D959"/>
<evidence type="ECO:0000256" key="7">
    <source>
        <dbReference type="ARBA" id="ARBA00023004"/>
    </source>
</evidence>
<dbReference type="SUPFAM" id="SSF51197">
    <property type="entry name" value="Clavaminate synthase-like"/>
    <property type="match status" value="1"/>
</dbReference>
<evidence type="ECO:0000256" key="2">
    <source>
        <dbReference type="ARBA" id="ARBA00022723"/>
    </source>
</evidence>
<keyword evidence="3" id="KW-0227">DNA damage</keyword>
<evidence type="ECO:0000313" key="11">
    <source>
        <dbReference type="Proteomes" id="UP000254266"/>
    </source>
</evidence>
<dbReference type="InterPro" id="IPR005123">
    <property type="entry name" value="Oxoglu/Fe-dep_dioxygenase_dom"/>
</dbReference>
<dbReference type="GO" id="GO:0032451">
    <property type="term" value="F:demethylase activity"/>
    <property type="evidence" value="ECO:0007669"/>
    <property type="project" value="UniProtKB-ARBA"/>
</dbReference>
<dbReference type="GO" id="GO:0006307">
    <property type="term" value="P:DNA alkylation repair"/>
    <property type="evidence" value="ECO:0007669"/>
    <property type="project" value="InterPro"/>
</dbReference>
<evidence type="ECO:0000256" key="4">
    <source>
        <dbReference type="ARBA" id="ARBA00022842"/>
    </source>
</evidence>
<organism evidence="10 11">
    <name type="scientific">endosymbiont of Galathealinum brachiosum</name>
    <dbReference type="NCBI Taxonomy" id="2200906"/>
    <lineage>
        <taxon>Bacteria</taxon>
        <taxon>Pseudomonadati</taxon>
        <taxon>Pseudomonadota</taxon>
        <taxon>Gammaproteobacteria</taxon>
        <taxon>sulfur-oxidizing symbionts</taxon>
    </lineage>
</organism>
<dbReference type="PANTHER" id="PTHR31212:SF4">
    <property type="entry name" value="ALPHA-KETOGLUTARATE-DEPENDENT DIOXYGENASE ALKB HOMOLOG 3"/>
    <property type="match status" value="1"/>
</dbReference>
<keyword evidence="6" id="KW-0560">Oxidoreductase</keyword>
<proteinExistence type="predicted"/>
<reference evidence="10 11" key="1">
    <citation type="journal article" date="2018" name="ISME J.">
        <title>Endosymbiont genomes yield clues of tubeworm success.</title>
        <authorList>
            <person name="Li Y."/>
            <person name="Liles M.R."/>
            <person name="Halanych K.M."/>
        </authorList>
    </citation>
    <scope>NUCLEOTIDE SEQUENCE [LARGE SCALE GENOMIC DNA]</scope>
    <source>
        <strain evidence="10">A1464</strain>
    </source>
</reference>
<dbReference type="PROSITE" id="PS51471">
    <property type="entry name" value="FE2OG_OXY"/>
    <property type="match status" value="1"/>
</dbReference>
<comment type="cofactor">
    <cofactor evidence="1">
        <name>Fe(2+)</name>
        <dbReference type="ChEBI" id="CHEBI:29033"/>
    </cofactor>
</comment>
<dbReference type="Pfam" id="PF13532">
    <property type="entry name" value="2OG-FeII_Oxy_2"/>
    <property type="match status" value="1"/>
</dbReference>
<evidence type="ECO:0000256" key="5">
    <source>
        <dbReference type="ARBA" id="ARBA00022964"/>
    </source>
</evidence>
<evidence type="ECO:0000256" key="8">
    <source>
        <dbReference type="ARBA" id="ARBA00023204"/>
    </source>
</evidence>
<feature type="domain" description="Fe2OG dioxygenase" evidence="9">
    <location>
        <begin position="102"/>
        <end position="199"/>
    </location>
</feature>
<evidence type="ECO:0000256" key="3">
    <source>
        <dbReference type="ARBA" id="ARBA00022763"/>
    </source>
</evidence>
<sequence length="199" mass="22821">MNLFNYDPALNLLPCDGEVNCFGNIFSVRESELYLQGLLNNIEWKNDEVIIYGKHITTKRKVAWYGDNNFAYRYSNITRHALCWTKELLTLKAIVESHTNVTYNSCLLNLYHNGDEAMSWHCDDESTLGKNPNIASLSFGAERKFSLKHKTSKQTVSLLLEPGTLLVMKGTTQNNWLHCLPKMKNIPSPRINLTFRTFG</sequence>
<dbReference type="InterPro" id="IPR027450">
    <property type="entry name" value="AlkB-like"/>
</dbReference>
<evidence type="ECO:0000259" key="9">
    <source>
        <dbReference type="PROSITE" id="PS51471"/>
    </source>
</evidence>
<comment type="caution">
    <text evidence="10">The sequence shown here is derived from an EMBL/GenBank/DDBJ whole genome shotgun (WGS) entry which is preliminary data.</text>
</comment>
<keyword evidence="2" id="KW-0479">Metal-binding</keyword>
<keyword evidence="4" id="KW-0460">Magnesium</keyword>
<dbReference type="GO" id="GO:0046872">
    <property type="term" value="F:metal ion binding"/>
    <property type="evidence" value="ECO:0007669"/>
    <property type="project" value="UniProtKB-KW"/>
</dbReference>
<dbReference type="GO" id="GO:0140097">
    <property type="term" value="F:catalytic activity, acting on DNA"/>
    <property type="evidence" value="ECO:0007669"/>
    <property type="project" value="UniProtKB-ARBA"/>
</dbReference>
<protein>
    <submittedName>
        <fullName evidence="10">Alpha-ketoglutarate-dependent dioxygenase AlkB</fullName>
    </submittedName>
</protein>
<dbReference type="Gene3D" id="2.60.120.590">
    <property type="entry name" value="Alpha-ketoglutarate-dependent dioxygenase AlkB-like"/>
    <property type="match status" value="1"/>
</dbReference>
<dbReference type="GO" id="GO:0016787">
    <property type="term" value="F:hydrolase activity"/>
    <property type="evidence" value="ECO:0007669"/>
    <property type="project" value="UniProtKB-ARBA"/>
</dbReference>
<evidence type="ECO:0000256" key="6">
    <source>
        <dbReference type="ARBA" id="ARBA00023002"/>
    </source>
</evidence>
<dbReference type="Proteomes" id="UP000254266">
    <property type="component" value="Unassembled WGS sequence"/>
</dbReference>
<dbReference type="GO" id="GO:0051213">
    <property type="term" value="F:dioxygenase activity"/>
    <property type="evidence" value="ECO:0007669"/>
    <property type="project" value="UniProtKB-KW"/>
</dbReference>
<keyword evidence="11" id="KW-1185">Reference proteome</keyword>
<accession>A0A370D959</accession>
<dbReference type="PANTHER" id="PTHR31212">
    <property type="entry name" value="ALPHA-KETOGLUTARATE-DEPENDENT DIOXYGENASE ALKB HOMOLOG 3"/>
    <property type="match status" value="1"/>
</dbReference>
<evidence type="ECO:0000313" key="10">
    <source>
        <dbReference type="EMBL" id="RDH81421.1"/>
    </source>
</evidence>
<dbReference type="GO" id="GO:0016705">
    <property type="term" value="F:oxidoreductase activity, acting on paired donors, with incorporation or reduction of molecular oxygen"/>
    <property type="evidence" value="ECO:0007669"/>
    <property type="project" value="UniProtKB-ARBA"/>
</dbReference>
<evidence type="ECO:0000256" key="1">
    <source>
        <dbReference type="ARBA" id="ARBA00001954"/>
    </source>
</evidence>
<dbReference type="InterPro" id="IPR032854">
    <property type="entry name" value="ALKBH3"/>
</dbReference>
<keyword evidence="5 10" id="KW-0223">Dioxygenase</keyword>
<dbReference type="FunFam" id="2.60.120.590:FF:000004">
    <property type="entry name" value="DNA oxidative demethylase ALKBH2"/>
    <property type="match status" value="1"/>
</dbReference>
<gene>
    <name evidence="10" type="ORF">DIZ80_15145</name>
</gene>
<keyword evidence="7" id="KW-0408">Iron</keyword>